<evidence type="ECO:0000256" key="8">
    <source>
        <dbReference type="ARBA" id="ARBA00022932"/>
    </source>
</evidence>
<dbReference type="SMART" id="SM00480">
    <property type="entry name" value="POL3Bc"/>
    <property type="match status" value="1"/>
</dbReference>
<evidence type="ECO:0000259" key="13">
    <source>
        <dbReference type="Pfam" id="PF02768"/>
    </source>
</evidence>
<keyword evidence="4 10" id="KW-0963">Cytoplasm</keyword>
<accession>A0ABU3B8S9</accession>
<comment type="subcellular location">
    <subcellularLocation>
        <location evidence="1 10">Cytoplasm</location>
    </subcellularLocation>
</comment>
<reference evidence="14 15" key="1">
    <citation type="submission" date="2023-09" db="EMBL/GenBank/DDBJ databases">
        <authorList>
            <person name="Rey-Velasco X."/>
        </authorList>
    </citation>
    <scope>NUCLEOTIDE SEQUENCE [LARGE SCALE GENOMIC DNA]</scope>
    <source>
        <strain evidence="14 15">P385</strain>
    </source>
</reference>
<proteinExistence type="inferred from homology"/>
<evidence type="ECO:0000313" key="15">
    <source>
        <dbReference type="Proteomes" id="UP001259982"/>
    </source>
</evidence>
<dbReference type="PANTHER" id="PTHR30478">
    <property type="entry name" value="DNA POLYMERASE III SUBUNIT BETA"/>
    <property type="match status" value="1"/>
</dbReference>
<evidence type="ECO:0000259" key="11">
    <source>
        <dbReference type="Pfam" id="PF00712"/>
    </source>
</evidence>
<dbReference type="InterPro" id="IPR022635">
    <property type="entry name" value="DNA_polIII_beta_C"/>
</dbReference>
<dbReference type="InterPro" id="IPR001001">
    <property type="entry name" value="DNA_polIII_beta"/>
</dbReference>
<keyword evidence="8 10" id="KW-0239">DNA-directed DNA polymerase</keyword>
<evidence type="ECO:0000256" key="7">
    <source>
        <dbReference type="ARBA" id="ARBA00022705"/>
    </source>
</evidence>
<sequence>MKFTAERESLLTALQAIVGVVERRQTMPILSNLLLKADNNRLTLTATDLEIELVTFLDAEVSQPGSTTVPARKLLDIVRGLPPQADIAVAMEEQRVRVSSGRSRFALSSLPANEFPFLDEIETGQSLTLAQKVLKRLIDRTQFAMAHQDVRYYLNGLLIVLQSTGLRAVATDGHRLALSDADAETGMDESRQVIVPRKAITELQRLLGEVDSEVRITLSDNHMQVVLPTLRFTTKLIDGRFPDYERVIPEVGDKRVVGDRELVRQALSRTAILSNEKFKGVRLSLDENRLSLQAQNPDQEEAEDEIEVVYDGAPLEIGFNVSYLLEALGAMTGESFSLELTGPDSSGLLRDESDRSSQYVVMPMRL</sequence>
<evidence type="ECO:0000256" key="6">
    <source>
        <dbReference type="ARBA" id="ARBA00022695"/>
    </source>
</evidence>
<dbReference type="InterPro" id="IPR022634">
    <property type="entry name" value="DNA_polIII_beta_N"/>
</dbReference>
<dbReference type="Gene3D" id="3.10.150.10">
    <property type="entry name" value="DNA Polymerase III, subunit A, domain 2"/>
    <property type="match status" value="1"/>
</dbReference>
<dbReference type="InterPro" id="IPR046938">
    <property type="entry name" value="DNA_clamp_sf"/>
</dbReference>
<keyword evidence="6 10" id="KW-0548">Nucleotidyltransferase</keyword>
<dbReference type="PIRSF" id="PIRSF000804">
    <property type="entry name" value="DNA_pol_III_b"/>
    <property type="match status" value="1"/>
</dbReference>
<feature type="domain" description="DNA polymerase III beta sliding clamp central" evidence="12">
    <location>
        <begin position="128"/>
        <end position="243"/>
    </location>
</feature>
<dbReference type="CDD" id="cd00140">
    <property type="entry name" value="beta_clamp"/>
    <property type="match status" value="1"/>
</dbReference>
<dbReference type="PANTHER" id="PTHR30478:SF0">
    <property type="entry name" value="BETA SLIDING CLAMP"/>
    <property type="match status" value="1"/>
</dbReference>
<dbReference type="EMBL" id="JAVRHY010000008">
    <property type="protein sequence ID" value="MDT0618876.1"/>
    <property type="molecule type" value="Genomic_DNA"/>
</dbReference>
<keyword evidence="7 10" id="KW-0235">DNA replication</keyword>
<evidence type="ECO:0000256" key="2">
    <source>
        <dbReference type="ARBA" id="ARBA00010752"/>
    </source>
</evidence>
<comment type="caution">
    <text evidence="14">The sequence shown here is derived from an EMBL/GenBank/DDBJ whole genome shotgun (WGS) entry which is preliminary data.</text>
</comment>
<dbReference type="InterPro" id="IPR022637">
    <property type="entry name" value="DNA_polIII_beta_cen"/>
</dbReference>
<protein>
    <recommendedName>
        <fullName evidence="3 10">Beta sliding clamp</fullName>
    </recommendedName>
</protein>
<evidence type="ECO:0000259" key="12">
    <source>
        <dbReference type="Pfam" id="PF02767"/>
    </source>
</evidence>
<keyword evidence="15" id="KW-1185">Reference proteome</keyword>
<evidence type="ECO:0000256" key="10">
    <source>
        <dbReference type="PIRNR" id="PIRNR000804"/>
    </source>
</evidence>
<feature type="domain" description="DNA polymerase III beta sliding clamp C-terminal" evidence="13">
    <location>
        <begin position="246"/>
        <end position="365"/>
    </location>
</feature>
<keyword evidence="9" id="KW-0238">DNA-binding</keyword>
<evidence type="ECO:0000256" key="4">
    <source>
        <dbReference type="ARBA" id="ARBA00022490"/>
    </source>
</evidence>
<comment type="function">
    <text evidence="10">Confers DNA tethering and processivity to DNA polymerases and other proteins. Acts as a clamp, forming a ring around DNA (a reaction catalyzed by the clamp-loading complex) which diffuses in an ATP-independent manner freely and bidirectionally along dsDNA. Initially characterized for its ability to contact the catalytic subunit of DNA polymerase III (Pol III), a complex, multichain enzyme responsible for most of the replicative synthesis in bacteria; Pol III exhibits 3'-5' exonuclease proofreading activity. The beta chain is required for initiation of replication as well as for processivity of DNA replication.</text>
</comment>
<name>A0ABU3B8S9_9GAMM</name>
<dbReference type="NCBIfam" id="TIGR00663">
    <property type="entry name" value="dnan"/>
    <property type="match status" value="1"/>
</dbReference>
<dbReference type="Pfam" id="PF00712">
    <property type="entry name" value="DNA_pol3_beta"/>
    <property type="match status" value="1"/>
</dbReference>
<evidence type="ECO:0000256" key="9">
    <source>
        <dbReference type="ARBA" id="ARBA00023125"/>
    </source>
</evidence>
<dbReference type="RefSeq" id="WP_311659101.1">
    <property type="nucleotide sequence ID" value="NZ_JAVRHY010000008.1"/>
</dbReference>
<evidence type="ECO:0000313" key="14">
    <source>
        <dbReference type="EMBL" id="MDT0618876.1"/>
    </source>
</evidence>
<keyword evidence="5 10" id="KW-0808">Transferase</keyword>
<dbReference type="Pfam" id="PF02768">
    <property type="entry name" value="DNA_pol3_beta_3"/>
    <property type="match status" value="1"/>
</dbReference>
<dbReference type="SUPFAM" id="SSF55979">
    <property type="entry name" value="DNA clamp"/>
    <property type="match status" value="3"/>
</dbReference>
<evidence type="ECO:0000256" key="1">
    <source>
        <dbReference type="ARBA" id="ARBA00004496"/>
    </source>
</evidence>
<dbReference type="Gene3D" id="3.70.10.10">
    <property type="match status" value="1"/>
</dbReference>
<comment type="subunit">
    <text evidence="10">Forms a ring-shaped head-to-tail homodimer around DNA.</text>
</comment>
<evidence type="ECO:0000256" key="5">
    <source>
        <dbReference type="ARBA" id="ARBA00022679"/>
    </source>
</evidence>
<evidence type="ECO:0000256" key="3">
    <source>
        <dbReference type="ARBA" id="ARBA00021035"/>
    </source>
</evidence>
<gene>
    <name evidence="14" type="primary">dnaN</name>
    <name evidence="14" type="ORF">RM531_10360</name>
</gene>
<feature type="domain" description="DNA polymerase III beta sliding clamp N-terminal" evidence="11">
    <location>
        <begin position="1"/>
        <end position="119"/>
    </location>
</feature>
<comment type="similarity">
    <text evidence="2 10">Belongs to the beta sliding clamp family.</text>
</comment>
<dbReference type="Pfam" id="PF02767">
    <property type="entry name" value="DNA_pol3_beta_2"/>
    <property type="match status" value="1"/>
</dbReference>
<dbReference type="GO" id="GO:0003887">
    <property type="term" value="F:DNA-directed DNA polymerase activity"/>
    <property type="evidence" value="ECO:0007669"/>
    <property type="project" value="UniProtKB-EC"/>
</dbReference>
<organism evidence="14 15">
    <name type="scientific">Spectribacter acetivorans</name>
    <dbReference type="NCBI Taxonomy" id="3075603"/>
    <lineage>
        <taxon>Bacteria</taxon>
        <taxon>Pseudomonadati</taxon>
        <taxon>Pseudomonadota</taxon>
        <taxon>Gammaproteobacteria</taxon>
        <taxon>Salinisphaerales</taxon>
        <taxon>Salinisphaeraceae</taxon>
        <taxon>Spectribacter</taxon>
    </lineage>
</organism>
<dbReference type="Proteomes" id="UP001259982">
    <property type="component" value="Unassembled WGS sequence"/>
</dbReference>